<dbReference type="OrthoDB" id="2138648at2759"/>
<dbReference type="HOGENOM" id="CLU_177181_0_1_1"/>
<dbReference type="Pfam" id="PF11160">
    <property type="entry name" value="Hva1_TUDOR"/>
    <property type="match status" value="1"/>
</dbReference>
<feature type="compositionally biased region" description="Basic and acidic residues" evidence="1">
    <location>
        <begin position="38"/>
        <end position="48"/>
    </location>
</feature>
<proteinExistence type="predicted"/>
<feature type="domain" description="Hypervirulence associated protein TUDOR" evidence="2">
    <location>
        <begin position="16"/>
        <end position="68"/>
    </location>
</feature>
<dbReference type="GeneID" id="11506897"/>
<accession>G2QJE5</accession>
<dbReference type="RefSeq" id="XP_003664947.1">
    <property type="nucleotide sequence ID" value="XM_003664899.1"/>
</dbReference>
<reference evidence="3 4" key="1">
    <citation type="journal article" date="2011" name="Nat. Biotechnol.">
        <title>Comparative genomic analysis of the thermophilic biomass-degrading fungi Myceliophthora thermophila and Thielavia terrestris.</title>
        <authorList>
            <person name="Berka R.M."/>
            <person name="Grigoriev I.V."/>
            <person name="Otillar R."/>
            <person name="Salamov A."/>
            <person name="Grimwood J."/>
            <person name="Reid I."/>
            <person name="Ishmael N."/>
            <person name="John T."/>
            <person name="Darmond C."/>
            <person name="Moisan M.-C."/>
            <person name="Henrissat B."/>
            <person name="Coutinho P.M."/>
            <person name="Lombard V."/>
            <person name="Natvig D.O."/>
            <person name="Lindquist E."/>
            <person name="Schmutz J."/>
            <person name="Lucas S."/>
            <person name="Harris P."/>
            <person name="Powlowski J."/>
            <person name="Bellemare A."/>
            <person name="Taylor D."/>
            <person name="Butler G."/>
            <person name="de Vries R.P."/>
            <person name="Allijn I.E."/>
            <person name="van den Brink J."/>
            <person name="Ushinsky S."/>
            <person name="Storms R."/>
            <person name="Powell A.J."/>
            <person name="Paulsen I.T."/>
            <person name="Elbourne L.D.H."/>
            <person name="Baker S.E."/>
            <person name="Magnuson J."/>
            <person name="LaBoissiere S."/>
            <person name="Clutterbuck A.J."/>
            <person name="Martinez D."/>
            <person name="Wogulis M."/>
            <person name="de Leon A.L."/>
            <person name="Rey M.W."/>
            <person name="Tsang A."/>
        </authorList>
    </citation>
    <scope>NUCLEOTIDE SEQUENCE [LARGE SCALE GENOMIC DNA]</scope>
    <source>
        <strain evidence="4">ATCC 42464 / BCRC 31852 / DSM 1799</strain>
    </source>
</reference>
<feature type="region of interest" description="Disordered" evidence="1">
    <location>
        <begin position="38"/>
        <end position="77"/>
    </location>
</feature>
<keyword evidence="4" id="KW-1185">Reference proteome</keyword>
<evidence type="ECO:0000313" key="4">
    <source>
        <dbReference type="Proteomes" id="UP000007322"/>
    </source>
</evidence>
<dbReference type="EMBL" id="CP003006">
    <property type="protein sequence ID" value="AEO59702.1"/>
    <property type="molecule type" value="Genomic_DNA"/>
</dbReference>
<dbReference type="Gene3D" id="2.30.30.1060">
    <property type="match status" value="1"/>
</dbReference>
<name>G2QJE5_THET4</name>
<dbReference type="InParanoid" id="G2QJE5"/>
<organism evidence="3 4">
    <name type="scientific">Thermothelomyces thermophilus (strain ATCC 42464 / BCRC 31852 / DSM 1799)</name>
    <name type="common">Sporotrichum thermophile</name>
    <dbReference type="NCBI Taxonomy" id="573729"/>
    <lineage>
        <taxon>Eukaryota</taxon>
        <taxon>Fungi</taxon>
        <taxon>Dikarya</taxon>
        <taxon>Ascomycota</taxon>
        <taxon>Pezizomycotina</taxon>
        <taxon>Sordariomycetes</taxon>
        <taxon>Sordariomycetidae</taxon>
        <taxon>Sordariales</taxon>
        <taxon>Chaetomiaceae</taxon>
        <taxon>Thermothelomyces</taxon>
    </lineage>
</organism>
<dbReference type="AlphaFoldDB" id="G2QJE5"/>
<dbReference type="InterPro" id="IPR021331">
    <property type="entry name" value="Hva1_TUDOR"/>
</dbReference>
<dbReference type="VEuPathDB" id="FungiDB:MYCTH_55928"/>
<dbReference type="OMA" id="KVIFHDQ"/>
<dbReference type="Proteomes" id="UP000007322">
    <property type="component" value="Chromosome 5"/>
</dbReference>
<evidence type="ECO:0000259" key="2">
    <source>
        <dbReference type="Pfam" id="PF11160"/>
    </source>
</evidence>
<dbReference type="KEGG" id="mtm:MYCTH_55928"/>
<gene>
    <name evidence="3" type="ORF">MYCTH_55928</name>
</gene>
<protein>
    <recommendedName>
        <fullName evidence="2">Hypervirulence associated protein TUDOR domain-containing protein</fullName>
    </recommendedName>
</protein>
<sequence length="77" mass="8667">MPSELRDKNNEPINVGDHVFARARGGIHEGDVEKIVTSKEDAEKEGVKHPPKVLYTDQHGHHVQHNPGVLQHGEYKK</sequence>
<evidence type="ECO:0000313" key="3">
    <source>
        <dbReference type="EMBL" id="AEO59702.1"/>
    </source>
</evidence>
<evidence type="ECO:0000256" key="1">
    <source>
        <dbReference type="SAM" id="MobiDB-lite"/>
    </source>
</evidence>
<dbReference type="eggNOG" id="ENOG502SA36">
    <property type="taxonomic scope" value="Eukaryota"/>
</dbReference>